<evidence type="ECO:0000256" key="6">
    <source>
        <dbReference type="ARBA" id="ARBA00023295"/>
    </source>
</evidence>
<dbReference type="OrthoDB" id="187139at2759"/>
<dbReference type="GO" id="GO:0071555">
    <property type="term" value="P:cell wall organization"/>
    <property type="evidence" value="ECO:0007669"/>
    <property type="project" value="UniProtKB-KW"/>
</dbReference>
<protein>
    <submittedName>
        <fullName evidence="12">Probable polygalacturonase At1g80170</fullName>
    </submittedName>
</protein>
<dbReference type="Proteomes" id="UP000228380">
    <property type="component" value="Chromosome 8"/>
</dbReference>
<dbReference type="Pfam" id="PF00295">
    <property type="entry name" value="Glyco_hydro_28"/>
    <property type="match status" value="1"/>
</dbReference>
<evidence type="ECO:0000256" key="1">
    <source>
        <dbReference type="ARBA" id="ARBA00004191"/>
    </source>
</evidence>
<comment type="similarity">
    <text evidence="2 9">Belongs to the glycosyl hydrolase 28 family.</text>
</comment>
<dbReference type="GO" id="GO:0005975">
    <property type="term" value="P:carbohydrate metabolic process"/>
    <property type="evidence" value="ECO:0007669"/>
    <property type="project" value="InterPro"/>
</dbReference>
<keyword evidence="3" id="KW-0134">Cell wall</keyword>
<feature type="active site" evidence="8">
    <location>
        <position position="257"/>
    </location>
</feature>
<dbReference type="RefSeq" id="XP_038985552.1">
    <property type="nucleotide sequence ID" value="XM_039129624.1"/>
</dbReference>
<dbReference type="GeneID" id="103721132"/>
<evidence type="ECO:0000256" key="5">
    <source>
        <dbReference type="ARBA" id="ARBA00022801"/>
    </source>
</evidence>
<reference evidence="12" key="2">
    <citation type="submission" date="2025-08" db="UniProtKB">
        <authorList>
            <consortium name="RefSeq"/>
        </authorList>
    </citation>
    <scope>IDENTIFICATION</scope>
    <source>
        <tissue evidence="12">Young leaves</tissue>
    </source>
</reference>
<reference evidence="11" key="1">
    <citation type="journal article" date="2019" name="Nat. Commun.">
        <title>Genome-wide association mapping of date palm fruit traits.</title>
        <authorList>
            <person name="Hazzouri K.M."/>
            <person name="Gros-Balthazard M."/>
            <person name="Flowers J.M."/>
            <person name="Copetti D."/>
            <person name="Lemansour A."/>
            <person name="Lebrun M."/>
            <person name="Masmoudi K."/>
            <person name="Ferrand S."/>
            <person name="Dhar M.I."/>
            <person name="Fresquez Z.A."/>
            <person name="Rosas U."/>
            <person name="Zhang J."/>
            <person name="Talag J."/>
            <person name="Lee S."/>
            <person name="Kudrna D."/>
            <person name="Powell R.F."/>
            <person name="Leitch I.J."/>
            <person name="Krueger R.R."/>
            <person name="Wing R.A."/>
            <person name="Amiri K.M.A."/>
            <person name="Purugganan M.D."/>
        </authorList>
    </citation>
    <scope>NUCLEOTIDE SEQUENCE [LARGE SCALE GENOMIC DNA]</scope>
    <source>
        <strain evidence="11">cv. Khalas</strain>
    </source>
</reference>
<dbReference type="InterPro" id="IPR011050">
    <property type="entry name" value="Pectin_lyase_fold/virulence"/>
</dbReference>
<organism evidence="11 12">
    <name type="scientific">Phoenix dactylifera</name>
    <name type="common">Date palm</name>
    <dbReference type="NCBI Taxonomy" id="42345"/>
    <lineage>
        <taxon>Eukaryota</taxon>
        <taxon>Viridiplantae</taxon>
        <taxon>Streptophyta</taxon>
        <taxon>Embryophyta</taxon>
        <taxon>Tracheophyta</taxon>
        <taxon>Spermatophyta</taxon>
        <taxon>Magnoliopsida</taxon>
        <taxon>Liliopsida</taxon>
        <taxon>Arecaceae</taxon>
        <taxon>Coryphoideae</taxon>
        <taxon>Phoeniceae</taxon>
        <taxon>Phoenix</taxon>
    </lineage>
</organism>
<sequence length="412" mass="44905">MAENYRKTITRIAAATYFWTDTMEITLIFVLLGLAYVVGEAKPIINVMDYGAVGDGRHDDTQGFLRAWGVACSDFRVPTVVIPPRRTFLLSQIEFEGPCKSSIHVQVSGNIVAPNKLWTSEFTTWISFRNINDLTIDGSGLIDGQGSIWWNCKNKKRCVNVPYAFGISGCNNFHMNGLTIINSPGKHLTVFMSSWVQIKGLKIIAPADSPNTDGIYIQESEHVEVSDTVIRSGDDCIAIGTGSLDVNITRISCGLGHGISIGSLGWQNSNAKVEGVHISYSNFSQTTNGMRIKTWQGGSGFAKGISFEHIKLASVRNPIIIDQFYCPTKNCRNSTSAVKLSDVRFADVRGTSSSEVAINLACSESVPCSNVVLESISIVLDKVAHRNQITSYCLSVHGSKIGKVIPDVPCLK</sequence>
<evidence type="ECO:0000256" key="10">
    <source>
        <dbReference type="SAM" id="Phobius"/>
    </source>
</evidence>
<feature type="transmembrane region" description="Helical" evidence="10">
    <location>
        <begin position="12"/>
        <end position="38"/>
    </location>
</feature>
<dbReference type="Gene3D" id="2.160.20.10">
    <property type="entry name" value="Single-stranded right-handed beta-helix, Pectin lyase-like"/>
    <property type="match status" value="1"/>
</dbReference>
<gene>
    <name evidence="12" type="primary">LOC103721132</name>
</gene>
<accession>A0A8B9AIE1</accession>
<evidence type="ECO:0000313" key="11">
    <source>
        <dbReference type="Proteomes" id="UP000228380"/>
    </source>
</evidence>
<proteinExistence type="inferred from homology"/>
<evidence type="ECO:0000256" key="3">
    <source>
        <dbReference type="ARBA" id="ARBA00022512"/>
    </source>
</evidence>
<keyword evidence="5 9" id="KW-0378">Hydrolase</keyword>
<dbReference type="InterPro" id="IPR000743">
    <property type="entry name" value="Glyco_hydro_28"/>
</dbReference>
<keyword evidence="7" id="KW-0961">Cell wall biogenesis/degradation</keyword>
<name>A0A8B9AIE1_PHODC</name>
<evidence type="ECO:0000256" key="2">
    <source>
        <dbReference type="ARBA" id="ARBA00008834"/>
    </source>
</evidence>
<evidence type="ECO:0000256" key="7">
    <source>
        <dbReference type="ARBA" id="ARBA00023316"/>
    </source>
</evidence>
<keyword evidence="10" id="KW-0472">Membrane</keyword>
<dbReference type="SUPFAM" id="SSF51126">
    <property type="entry name" value="Pectin lyase-like"/>
    <property type="match status" value="1"/>
</dbReference>
<dbReference type="InterPro" id="IPR012334">
    <property type="entry name" value="Pectin_lyas_fold"/>
</dbReference>
<keyword evidence="10" id="KW-1133">Transmembrane helix</keyword>
<dbReference type="GO" id="GO:0004650">
    <property type="term" value="F:polygalacturonase activity"/>
    <property type="evidence" value="ECO:0007669"/>
    <property type="project" value="InterPro"/>
</dbReference>
<keyword evidence="10" id="KW-0812">Transmembrane</keyword>
<dbReference type="KEGG" id="pda:103721132"/>
<keyword evidence="6 9" id="KW-0326">Glycosidase</keyword>
<dbReference type="PROSITE" id="PS00502">
    <property type="entry name" value="POLYGALACTURONASE"/>
    <property type="match status" value="1"/>
</dbReference>
<evidence type="ECO:0000256" key="4">
    <source>
        <dbReference type="ARBA" id="ARBA00022525"/>
    </source>
</evidence>
<dbReference type="AlphaFoldDB" id="A0A8B9AIE1"/>
<keyword evidence="4" id="KW-0964">Secreted</keyword>
<comment type="subcellular location">
    <subcellularLocation>
        <location evidence="1">Secreted</location>
        <location evidence="1">Cell wall</location>
    </subcellularLocation>
</comment>
<evidence type="ECO:0000313" key="12">
    <source>
        <dbReference type="RefSeq" id="XP_038985552.1"/>
    </source>
</evidence>
<evidence type="ECO:0000256" key="8">
    <source>
        <dbReference type="PROSITE-ProRule" id="PRU10052"/>
    </source>
</evidence>
<keyword evidence="11" id="KW-1185">Reference proteome</keyword>
<evidence type="ECO:0000256" key="9">
    <source>
        <dbReference type="RuleBase" id="RU361169"/>
    </source>
</evidence>
<dbReference type="PANTHER" id="PTHR31375">
    <property type="match status" value="1"/>
</dbReference>